<protein>
    <submittedName>
        <fullName evidence="1">Uncharacterized protein</fullName>
    </submittedName>
</protein>
<dbReference type="AlphaFoldDB" id="A0A4P2R362"/>
<proteinExistence type="predicted"/>
<reference evidence="1 2" key="1">
    <citation type="submission" date="2015-09" db="EMBL/GenBank/DDBJ databases">
        <title>Sorangium comparison.</title>
        <authorList>
            <person name="Zaburannyi N."/>
            <person name="Bunk B."/>
            <person name="Overmann J."/>
            <person name="Mueller R."/>
        </authorList>
    </citation>
    <scope>NUCLEOTIDE SEQUENCE [LARGE SCALE GENOMIC DNA]</scope>
    <source>
        <strain evidence="1 2">So ce836</strain>
    </source>
</reference>
<dbReference type="Proteomes" id="UP000295497">
    <property type="component" value="Chromosome"/>
</dbReference>
<dbReference type="EMBL" id="CP012672">
    <property type="protein sequence ID" value="AUX37484.1"/>
    <property type="molecule type" value="Genomic_DNA"/>
</dbReference>
<gene>
    <name evidence="1" type="ORF">SOCE836_097090</name>
</gene>
<sequence>MSTRDEHKAAFRQLLDLLHTSLDTCAAAIRALPGAPEQAALEAHFEVLLDRHADLYGIGTYENNVTSAIFSSAVHNEAWMALEHEAEASRPRVTSEEERQELLARASLHRRRAHALIDACRRGPRLRVPRGIPHVDPYRGVYIAPDTPEVRRLLMYDREPFIRFRGGVVATVRDSRIADLEALGAAVIVLYLDGDALHDAAVGATQTAAGQPALERDLAARLEYSEREGQGVGEPFAAQTRRALLHQNHVLRHLGRRAASEHPAAHEAMSPVLREHTAMLLDALAAFPVAPAARGGPEALLSAVVDQERRMTAHAATWAVRASAEDAAGLRAHFEAAQRPSDALTPLVRNTAR</sequence>
<accession>A0A4P2R362</accession>
<name>A0A4P2R362_SORCE</name>
<organism evidence="1 2">
    <name type="scientific">Sorangium cellulosum</name>
    <name type="common">Polyangium cellulosum</name>
    <dbReference type="NCBI Taxonomy" id="56"/>
    <lineage>
        <taxon>Bacteria</taxon>
        <taxon>Pseudomonadati</taxon>
        <taxon>Myxococcota</taxon>
        <taxon>Polyangia</taxon>
        <taxon>Polyangiales</taxon>
        <taxon>Polyangiaceae</taxon>
        <taxon>Sorangium</taxon>
    </lineage>
</organism>
<evidence type="ECO:0000313" key="2">
    <source>
        <dbReference type="Proteomes" id="UP000295497"/>
    </source>
</evidence>
<evidence type="ECO:0000313" key="1">
    <source>
        <dbReference type="EMBL" id="AUX37484.1"/>
    </source>
</evidence>
<dbReference type="RefSeq" id="WP_129580108.1">
    <property type="nucleotide sequence ID" value="NZ_CP012672.1"/>
</dbReference>